<keyword evidence="4" id="KW-1185">Reference proteome</keyword>
<dbReference type="AlphaFoldDB" id="A0A9K3PJU0"/>
<gene>
    <name evidence="3" type="ORF">IV203_009742</name>
</gene>
<evidence type="ECO:0000313" key="4">
    <source>
        <dbReference type="Proteomes" id="UP000693970"/>
    </source>
</evidence>
<feature type="compositionally biased region" description="Polar residues" evidence="2">
    <location>
        <begin position="57"/>
        <end position="119"/>
    </location>
</feature>
<dbReference type="OrthoDB" id="41483at2759"/>
<protein>
    <recommendedName>
        <fullName evidence="5">Pentatricopeptide repeat-containing protein</fullName>
    </recommendedName>
</protein>
<dbReference type="PANTHER" id="PTHR47942:SF63">
    <property type="entry name" value="PENTATRICOPEPTIDE REPEAT-CONTAINING PROTEIN"/>
    <property type="match status" value="1"/>
</dbReference>
<evidence type="ECO:0000256" key="2">
    <source>
        <dbReference type="SAM" id="MobiDB-lite"/>
    </source>
</evidence>
<dbReference type="Proteomes" id="UP000693970">
    <property type="component" value="Unassembled WGS sequence"/>
</dbReference>
<name>A0A9K3PJU0_9STRA</name>
<evidence type="ECO:0008006" key="5">
    <source>
        <dbReference type="Google" id="ProtNLM"/>
    </source>
</evidence>
<dbReference type="EMBL" id="JAGRRH010000018">
    <property type="protein sequence ID" value="KAG7350382.1"/>
    <property type="molecule type" value="Genomic_DNA"/>
</dbReference>
<reference evidence="3" key="2">
    <citation type="submission" date="2021-04" db="EMBL/GenBank/DDBJ databases">
        <authorList>
            <person name="Podell S."/>
        </authorList>
    </citation>
    <scope>NUCLEOTIDE SEQUENCE</scope>
    <source>
        <strain evidence="3">Hildebrandi</strain>
    </source>
</reference>
<evidence type="ECO:0000313" key="3">
    <source>
        <dbReference type="EMBL" id="KAG7350382.1"/>
    </source>
</evidence>
<reference evidence="3" key="1">
    <citation type="journal article" date="2021" name="Sci. Rep.">
        <title>Diploid genomic architecture of Nitzschia inconspicua, an elite biomass production diatom.</title>
        <authorList>
            <person name="Oliver A."/>
            <person name="Podell S."/>
            <person name="Pinowska A."/>
            <person name="Traller J.C."/>
            <person name="Smith S.R."/>
            <person name="McClure R."/>
            <person name="Beliaev A."/>
            <person name="Bohutskyi P."/>
            <person name="Hill E.A."/>
            <person name="Rabines A."/>
            <person name="Zheng H."/>
            <person name="Allen L.Z."/>
            <person name="Kuo A."/>
            <person name="Grigoriev I.V."/>
            <person name="Allen A.E."/>
            <person name="Hazlebeck D."/>
            <person name="Allen E.E."/>
        </authorList>
    </citation>
    <scope>NUCLEOTIDE SEQUENCE</scope>
    <source>
        <strain evidence="3">Hildebrandi</strain>
    </source>
</reference>
<proteinExistence type="predicted"/>
<evidence type="ECO:0000256" key="1">
    <source>
        <dbReference type="ARBA" id="ARBA00022737"/>
    </source>
</evidence>
<feature type="compositionally biased region" description="Polar residues" evidence="2">
    <location>
        <begin position="33"/>
        <end position="42"/>
    </location>
</feature>
<comment type="caution">
    <text evidence="3">The sequence shown here is derived from an EMBL/GenBank/DDBJ whole genome shotgun (WGS) entry which is preliminary data.</text>
</comment>
<feature type="compositionally biased region" description="Basic and acidic residues" evidence="2">
    <location>
        <begin position="652"/>
        <end position="661"/>
    </location>
</feature>
<keyword evidence="1" id="KW-0677">Repeat</keyword>
<sequence>MRTAHRLVIQSHRSVRSRIQCGCPIHHDRTDIQTKNGLISRTRTSRPGDVSMKKFQSRSMFSFLSPEITESQPSNEKNFDNRNGNDPSPLSQNYKLSMPPRQSTQKLPSNGKNRQTRQQETSLLDFEEKELLNSPIGSFQTSTWLQVESCLRSLRDREEIYRAFQLLDRAVQEPDARIQPTSDMVYGLVQDWLMIYIRQQQKYQRAAFKSKRKKHLYSINREESLSGDQRPTLSPVAVWKKIERYQRKGIQMESLVYQKIIDATSHVRSRKPNHPSGPILAETILENMMAQSERKNPLLRPSVSVFRAVLTSWDQAAAYCPEVAANEAPHRAMAILNKLRALYDSGWGDDFLPDKLCFYKVMNIYAHLGDGDQVESLLEDLYGLYIDHDANLYDLRPTTPFFSLVLYAWSRSSDPDAAERAEAILDRMLEIEAQKEIRNFTVETNCFNIVIICWSKLRTIQGAKKAQKVFDRMVAFSVNDTNKKPTGGSYVALLTTWSRHDPFKTEAIYRTWTEEYEKGNTDMRQDSDLLKTIVASWFNSNEPTKARRCDDLIQEAIQHTDSQFKPTTAIFNMAISAWCNTKTVDGLQRAEELLLQMEKCNTASLPDVLTYLSITQAWVSLGRVERAEELLTDCFLQIEGQNNWQPEKATDAIDNSEEHNSDSSSAMSWKSRRFGRHRPSKTEVLNCVLKGWRSKADVTPEAASKAEQLLLSTHSFGVKPNAASFQYVLDAWRKHYKHFQGEHKSVPKIEDVLAMMERLSHNLGGDYSLYLKLQRDWRLLSIR</sequence>
<feature type="region of interest" description="Disordered" evidence="2">
    <location>
        <begin position="27"/>
        <end position="119"/>
    </location>
</feature>
<accession>A0A9K3PJU0</accession>
<organism evidence="3 4">
    <name type="scientific">Nitzschia inconspicua</name>
    <dbReference type="NCBI Taxonomy" id="303405"/>
    <lineage>
        <taxon>Eukaryota</taxon>
        <taxon>Sar</taxon>
        <taxon>Stramenopiles</taxon>
        <taxon>Ochrophyta</taxon>
        <taxon>Bacillariophyta</taxon>
        <taxon>Bacillariophyceae</taxon>
        <taxon>Bacillariophycidae</taxon>
        <taxon>Bacillariales</taxon>
        <taxon>Bacillariaceae</taxon>
        <taxon>Nitzschia</taxon>
    </lineage>
</organism>
<dbReference type="InterPro" id="IPR051222">
    <property type="entry name" value="PPR/CCM1_RNA-binding"/>
</dbReference>
<dbReference type="PANTHER" id="PTHR47942">
    <property type="entry name" value="TETRATRICOPEPTIDE REPEAT (TPR)-LIKE SUPERFAMILY PROTEIN-RELATED"/>
    <property type="match status" value="1"/>
</dbReference>
<feature type="region of interest" description="Disordered" evidence="2">
    <location>
        <begin position="652"/>
        <end position="674"/>
    </location>
</feature>